<dbReference type="PANTHER" id="PTHR37815:SF3">
    <property type="entry name" value="UPF0397 PROTEIN SPR0429"/>
    <property type="match status" value="1"/>
</dbReference>
<accession>A0A1V5SS12</accession>
<gene>
    <name evidence="2" type="primary">hmpT_1</name>
    <name evidence="2" type="ORF">BWY41_01361</name>
</gene>
<organism evidence="2">
    <name type="scientific">Candidatus Atribacter allofermentans</name>
    <dbReference type="NCBI Taxonomy" id="1852833"/>
    <lineage>
        <taxon>Bacteria</taxon>
        <taxon>Pseudomonadati</taxon>
        <taxon>Atribacterota</taxon>
        <taxon>Atribacteria</taxon>
        <taxon>Atribacterales</taxon>
        <taxon>Atribacteraceae</taxon>
        <taxon>Atribacter</taxon>
    </lineage>
</organism>
<dbReference type="Proteomes" id="UP000485569">
    <property type="component" value="Unassembled WGS sequence"/>
</dbReference>
<sequence>MKTTKLIAYSGLSVAVVTVVTMVVQIPIPQTKGYINLGDAVILVFAMLFGAKIGMIGGGLGSALADILTGYAHWAPFTLIIKGIEGLIVGFFASKDMSAGKRVPILILAVLEMVFGYFLVGTRLYGMGAALFEIQGNLIQAGSAVIISLLLFYAIKRVEKVYTREV</sequence>
<dbReference type="AlphaFoldDB" id="A0A1V5SS12"/>
<keyword evidence="1" id="KW-0812">Transmembrane</keyword>
<name>A0A1V5SS12_9BACT</name>
<dbReference type="InterPro" id="IPR009825">
    <property type="entry name" value="ECF_substrate-spec-like"/>
</dbReference>
<feature type="transmembrane region" description="Helical" evidence="1">
    <location>
        <begin position="105"/>
        <end position="126"/>
    </location>
</feature>
<feature type="transmembrane region" description="Helical" evidence="1">
    <location>
        <begin position="71"/>
        <end position="93"/>
    </location>
</feature>
<protein>
    <submittedName>
        <fullName evidence="2">Thiamine transporter HmpT</fullName>
    </submittedName>
</protein>
<dbReference type="Pfam" id="PF07155">
    <property type="entry name" value="ECF-ribofla_trS"/>
    <property type="match status" value="1"/>
</dbReference>
<feature type="transmembrane region" description="Helical" evidence="1">
    <location>
        <begin position="6"/>
        <end position="28"/>
    </location>
</feature>
<dbReference type="EMBL" id="MWBQ01000097">
    <property type="protein sequence ID" value="OQA57124.1"/>
    <property type="molecule type" value="Genomic_DNA"/>
</dbReference>
<evidence type="ECO:0000313" key="2">
    <source>
        <dbReference type="EMBL" id="OQA57124.1"/>
    </source>
</evidence>
<keyword evidence="1" id="KW-1133">Transmembrane helix</keyword>
<dbReference type="Gene3D" id="1.10.1760.20">
    <property type="match status" value="1"/>
</dbReference>
<proteinExistence type="predicted"/>
<dbReference type="GO" id="GO:0016020">
    <property type="term" value="C:membrane"/>
    <property type="evidence" value="ECO:0007669"/>
    <property type="project" value="InterPro"/>
</dbReference>
<comment type="caution">
    <text evidence="2">The sequence shown here is derived from an EMBL/GenBank/DDBJ whole genome shotgun (WGS) entry which is preliminary data.</text>
</comment>
<feature type="transmembrane region" description="Helical" evidence="1">
    <location>
        <begin position="138"/>
        <end position="155"/>
    </location>
</feature>
<keyword evidence="1" id="KW-0472">Membrane</keyword>
<dbReference type="PANTHER" id="PTHR37815">
    <property type="entry name" value="UPF0397 PROTEIN BC_2624-RELATED"/>
    <property type="match status" value="1"/>
</dbReference>
<evidence type="ECO:0000256" key="1">
    <source>
        <dbReference type="SAM" id="Phobius"/>
    </source>
</evidence>
<reference evidence="2" key="1">
    <citation type="submission" date="2017-02" db="EMBL/GenBank/DDBJ databases">
        <title>Delving into the versatile metabolic prowess of the omnipresent phylum Bacteroidetes.</title>
        <authorList>
            <person name="Nobu M.K."/>
            <person name="Mei R."/>
            <person name="Narihiro T."/>
            <person name="Kuroda K."/>
            <person name="Liu W.-T."/>
        </authorList>
    </citation>
    <scope>NUCLEOTIDE SEQUENCE</scope>
    <source>
        <strain evidence="2">ADurb.Bin276</strain>
    </source>
</reference>
<feature type="transmembrane region" description="Helical" evidence="1">
    <location>
        <begin position="40"/>
        <end position="65"/>
    </location>
</feature>